<dbReference type="Proteomes" id="UP000229952">
    <property type="component" value="Unassembled WGS sequence"/>
</dbReference>
<feature type="non-terminal residue" evidence="1">
    <location>
        <position position="310"/>
    </location>
</feature>
<dbReference type="Pfam" id="PF13589">
    <property type="entry name" value="HATPase_c_3"/>
    <property type="match status" value="1"/>
</dbReference>
<sequence length="310" mass="35726">MAIKEIPIPKPSRLIKQQAEATIQSLIDAVVELVTNSDDSYIRLESEEKKHTGQIEIYVSREKGGRVKEFYIKDFAEGMSKEDLEKAIAYGEEISGFIEGKSVRGLLGRGLKEAILGLGGEGEIFTRKNGILNIAKIWWDDKQRKALYEIFENSSYNFRLPEIEKFIRQKENGTFIRIIKVKNEKIRIPEYEGLKTQISNHYALRDINSSPKRDIRLIFVDLKKKGSRVESKIEFQEPKGELIFNELVRVPRYGDKIQVKIKEVLLSFTAKSLRLEPWNNAGILIKTKGAILDNQLFRYDNDPAAYYFFG</sequence>
<evidence type="ECO:0000313" key="1">
    <source>
        <dbReference type="EMBL" id="PIP24115.1"/>
    </source>
</evidence>
<reference evidence="1 2" key="1">
    <citation type="submission" date="2017-09" db="EMBL/GenBank/DDBJ databases">
        <title>Depth-based differentiation of microbial function through sediment-hosted aquifers and enrichment of novel symbionts in the deep terrestrial subsurface.</title>
        <authorList>
            <person name="Probst A.J."/>
            <person name="Ladd B."/>
            <person name="Jarett J.K."/>
            <person name="Geller-Mcgrath D.E."/>
            <person name="Sieber C.M."/>
            <person name="Emerson J.B."/>
            <person name="Anantharaman K."/>
            <person name="Thomas B.C."/>
            <person name="Malmstrom R."/>
            <person name="Stieglmeier M."/>
            <person name="Klingl A."/>
            <person name="Woyke T."/>
            <person name="Ryan C.M."/>
            <person name="Banfield J.F."/>
        </authorList>
    </citation>
    <scope>NUCLEOTIDE SEQUENCE [LARGE SCALE GENOMIC DNA]</scope>
    <source>
        <strain evidence="1">CG23_combo_of_CG06-09_8_20_14_all_37_18</strain>
    </source>
</reference>
<dbReference type="EMBL" id="PCRQ01000070">
    <property type="protein sequence ID" value="PIP24115.1"/>
    <property type="molecule type" value="Genomic_DNA"/>
</dbReference>
<accession>A0A2G9YXY9</accession>
<protein>
    <submittedName>
        <fullName evidence="1">Uncharacterized protein</fullName>
    </submittedName>
</protein>
<dbReference type="SUPFAM" id="SSF55874">
    <property type="entry name" value="ATPase domain of HSP90 chaperone/DNA topoisomerase II/histidine kinase"/>
    <property type="match status" value="1"/>
</dbReference>
<name>A0A2G9YXY9_9BACT</name>
<proteinExistence type="predicted"/>
<dbReference type="Gene3D" id="3.30.565.10">
    <property type="entry name" value="Histidine kinase-like ATPase, C-terminal domain"/>
    <property type="match status" value="1"/>
</dbReference>
<comment type="caution">
    <text evidence="1">The sequence shown here is derived from an EMBL/GenBank/DDBJ whole genome shotgun (WGS) entry which is preliminary data.</text>
</comment>
<gene>
    <name evidence="1" type="ORF">COX35_02590</name>
</gene>
<dbReference type="AlphaFoldDB" id="A0A2G9YXY9"/>
<organism evidence="1 2">
    <name type="scientific">Candidatus Nealsonbacteria bacterium CG23_combo_of_CG06-09_8_20_14_all_37_18</name>
    <dbReference type="NCBI Taxonomy" id="1974720"/>
    <lineage>
        <taxon>Bacteria</taxon>
        <taxon>Candidatus Nealsoniibacteriota</taxon>
    </lineage>
</organism>
<evidence type="ECO:0000313" key="2">
    <source>
        <dbReference type="Proteomes" id="UP000229952"/>
    </source>
</evidence>
<dbReference type="InterPro" id="IPR036890">
    <property type="entry name" value="HATPase_C_sf"/>
</dbReference>